<dbReference type="SMART" id="SM00736">
    <property type="entry name" value="CADG"/>
    <property type="match status" value="2"/>
</dbReference>
<protein>
    <submittedName>
        <fullName evidence="3">Ig family protein</fullName>
    </submittedName>
</protein>
<dbReference type="Proteomes" id="UP000002734">
    <property type="component" value="Chromosome"/>
</dbReference>
<dbReference type="STRING" id="579405.Dd703_0482"/>
<dbReference type="HOGENOM" id="CLU_235884_0_0_6"/>
<dbReference type="RefSeq" id="WP_012764112.1">
    <property type="nucleotide sequence ID" value="NC_012880.1"/>
</dbReference>
<evidence type="ECO:0000313" key="3">
    <source>
        <dbReference type="EMBL" id="ACS84293.1"/>
    </source>
</evidence>
<evidence type="ECO:0000313" key="4">
    <source>
        <dbReference type="Proteomes" id="UP000002734"/>
    </source>
</evidence>
<dbReference type="GO" id="GO:0005509">
    <property type="term" value="F:calcium ion binding"/>
    <property type="evidence" value="ECO:0007669"/>
    <property type="project" value="InterPro"/>
</dbReference>
<dbReference type="Pfam" id="PF05345">
    <property type="entry name" value="He_PIG"/>
    <property type="match status" value="2"/>
</dbReference>
<dbReference type="InterPro" id="IPR013783">
    <property type="entry name" value="Ig-like_fold"/>
</dbReference>
<feature type="region of interest" description="Disordered" evidence="1">
    <location>
        <begin position="47"/>
        <end position="99"/>
    </location>
</feature>
<feature type="domain" description="Dystroglycan-type cadherin-like" evidence="2">
    <location>
        <begin position="1730"/>
        <end position="1830"/>
    </location>
</feature>
<dbReference type="KEGG" id="dda:Dd703_0482"/>
<dbReference type="eggNOG" id="COG0689">
    <property type="taxonomic scope" value="Bacteria"/>
</dbReference>
<feature type="compositionally biased region" description="Low complexity" evidence="1">
    <location>
        <begin position="47"/>
        <end position="66"/>
    </location>
</feature>
<dbReference type="GO" id="GO:0016020">
    <property type="term" value="C:membrane"/>
    <property type="evidence" value="ECO:0007669"/>
    <property type="project" value="InterPro"/>
</dbReference>
<dbReference type="InterPro" id="IPR015919">
    <property type="entry name" value="Cadherin-like_sf"/>
</dbReference>
<accession>C6C8S2</accession>
<dbReference type="eggNOG" id="COG2931">
    <property type="taxonomic scope" value="Bacteria"/>
</dbReference>
<keyword evidence="4" id="KW-1185">Reference proteome</keyword>
<dbReference type="Pfam" id="PF14252">
    <property type="entry name" value="DUF4347"/>
    <property type="match status" value="1"/>
</dbReference>
<organism evidence="3 4">
    <name type="scientific">Musicola paradisiaca (strain Ech703)</name>
    <name type="common">Dickeya paradisiaca</name>
    <name type="synonym">Dickeya dadantii</name>
    <dbReference type="NCBI Taxonomy" id="579405"/>
    <lineage>
        <taxon>Bacteria</taxon>
        <taxon>Pseudomonadati</taxon>
        <taxon>Pseudomonadota</taxon>
        <taxon>Gammaproteobacteria</taxon>
        <taxon>Enterobacterales</taxon>
        <taxon>Pectobacteriaceae</taxon>
        <taxon>Musicola</taxon>
    </lineage>
</organism>
<dbReference type="InterPro" id="IPR025592">
    <property type="entry name" value="DUF4347"/>
</dbReference>
<sequence length="2132" mass="213739">MLWRHLFRKKGSHPACPVASVSEIPLGYALEARMLFDGAIAATVDQTAETQPTTTQTASAETATQTDGSHAEGTTDHTDSSSSGTSTQSTTSDSSEAVAVAGETTHKEVVFVDTSVADYQTLVSQIPAGMDVVLLDSSQDELTQMAEWAQTHSGYDAIHIISHGAEGRIYLGGLTLDTATAAARQSDLSALGAALTETGDILLYGCSVASGEGVSFIEEIASATGADVAASSDLTGSAEKGGDWTLEKSVGTDAIQATALSFDNYNELLTIVTFDQTDYDSGSGLYTKTVSSVSFTFNGTDFFSFNNNHDAGYMVYPDSATGDTATKVTIAVASGYTFDLTSFSYYTTNADIITVTFTYADNSTVTGTLTATSDTDITLSDFSVFKDASNNALPTLANDVISVVIASSNSAGTYDFGTNNYDISDVKTITPKDTTSTVTAGAASEATTFSTTATSVASATSLLDFTITDTGASDGVATTVSALSVDVTGTATSSELSEMTFLLSGPDATNVVGTYSSSTGKITFSGLNLSIADGDHETYTIKAYYSDNTSSNDITDHHTVILSVNASNFTTGSGSSTFTSGQSSVTNGSGASIDVAATKLIYSQSPSTSVVSGINFTTQPTVIAVDDRGNIDTDFSGTVTLSENGSGSLTGTTSVTASNGIATFSGVKYTSASDADANFTLTAASGSLVSATSASIDPDVVATKLVFSTQPVPTTVQDGQSTSFTTVPVVQAVDANGMVDQDYTTNIVLSVTDPNDGTVDGTVNSLTVTSGDQDASSTTVTLTPSGGIATYTGLIIQYTNSGSTNTLALRATSGSLTAVNSSSLTSTSNTAPVFSNLNGGATFTENGSAVVIDNDVTVADTELNSQGNYNGASITIARNGGASSNDIFGNSELLGALMQGQNFTYNGTTVGSVTANASGTLTLTFNSNATSAIVNAVLQSLTYTNSSDDPPASVTLNWTFNDGSLNSTGTNQAVISITPVNDAPTLSSGALVTLTSTTEDATSSSTTVSSLLSAAGYADVDSGALSGIALTALSGNGTWQYSTDSGTNWYSVGTVSSTSALLLSSTAQLRYVPDGATVETAAFNFSAWDQTSGTATTGATKGLADTSTTGGSSAFSSNSALASLTVSDVNDAPTLSSGASLTLTSTTENVTSSSTTVSSLLSAAGYADVDSGALSGIALTALSGNGTWQYSTDSGTNWYSVGTVSSTSALLLSSTARIRYVPDGANGETAAFNFNAWDQTSGTATTGATKGLADTSTTGGSSAFSSNSALASLTVSDVNDAPTLSSGASLTLTSTTEDATSSSTTVSSLLSAAGYADVDSGALSGIALTALSGNGTWQYSTDSGTNWYSVGTVSSTSALLLSSTARIRYVPDGANGETAAFNFNAWDQTSGTATTGATKGLADTSTTGGGSAFSTNSAQASLSVSDVNDAPTLSSGASVTLTSTTENVTSSSTTVSSLLSAAGYADVDSGALSGIALTALSGNGTWQYSTDSGTNWYSVGTVSSTSALLLSSTAQLRYVPDGANGETAAFNFSAWDQTSGTATTGATRGLADTSTTGGSSAFSTNSAQASLSVSDVNDAPTLSSGASVTLTSTTENVTSSSTTVSSLLSAAGYADVDSGALSGIALTALSGNGTWQYSTDSGTNWYSVGTVSSTSALLLSSTAQLRYVPDGANGETAAFNFSAWDQTSGTATTGATRGLADTSTTGGSSAFSTNSAQASLSVSDVNDAPTIGSTISGQTATKGTAFSFTLPNSTFVDVDTSDTLTLSATLADGSPLPSWLAFNAANGTFSGTPGNGNVGNLSIRVTATDSSNASISTTFDLAVNDNNQSPVVNGTLAAQTATQDSSFSLVVPASLFTDPDSGDALTLSAAQADGSALPGWLTFNPVTRTLSGTPGSGDVGSLTIRVTATDSSSVSVSVTFGLSVTSSAQDGVDPEFKMNGGTTAPQLSSTPTVAVSVASNAPVTLGSLFSSSSLGAISTGVTAESATVTASIFQSSQQKASTTTTPVSQISNAFVVGATGGVSHFDSALGSFPSFNTGGALGGSSSLAGLFSGINLPSLSTMSVFSGGSWRDINTNTGSGGGFTASSPGGSAMNFTPSLEQQLQQLGDNEWQRLAAIEQALLAMGQQQEQQG</sequence>
<evidence type="ECO:0000259" key="2">
    <source>
        <dbReference type="SMART" id="SM00736"/>
    </source>
</evidence>
<dbReference type="eggNOG" id="COG4625">
    <property type="taxonomic scope" value="Bacteria"/>
</dbReference>
<dbReference type="Gene3D" id="2.60.40.10">
    <property type="entry name" value="Immunoglobulins"/>
    <property type="match status" value="2"/>
</dbReference>
<dbReference type="InterPro" id="IPR006644">
    <property type="entry name" value="Cadg"/>
</dbReference>
<evidence type="ECO:0000256" key="1">
    <source>
        <dbReference type="SAM" id="MobiDB-lite"/>
    </source>
</evidence>
<gene>
    <name evidence="3" type="ordered locus">Dd703_0482</name>
</gene>
<name>C6C8S2_MUSP7</name>
<proteinExistence type="predicted"/>
<dbReference type="SUPFAM" id="SSF49313">
    <property type="entry name" value="Cadherin-like"/>
    <property type="match status" value="2"/>
</dbReference>
<dbReference type="EMBL" id="CP001654">
    <property type="protein sequence ID" value="ACS84293.1"/>
    <property type="molecule type" value="Genomic_DNA"/>
</dbReference>
<dbReference type="eggNOG" id="COG3210">
    <property type="taxonomic scope" value="Bacteria"/>
</dbReference>
<feature type="compositionally biased region" description="Low complexity" evidence="1">
    <location>
        <begin position="80"/>
        <end position="95"/>
    </location>
</feature>
<feature type="domain" description="Dystroglycan-type cadherin-like" evidence="2">
    <location>
        <begin position="1831"/>
        <end position="1929"/>
    </location>
</feature>
<feature type="compositionally biased region" description="Basic and acidic residues" evidence="1">
    <location>
        <begin position="69"/>
        <end position="79"/>
    </location>
</feature>
<reference evidence="3" key="1">
    <citation type="submission" date="2009-06" db="EMBL/GenBank/DDBJ databases">
        <title>Complete sequence of Dickeya dadantii Ech703.</title>
        <authorList>
            <consortium name="US DOE Joint Genome Institute"/>
            <person name="Lucas S."/>
            <person name="Copeland A."/>
            <person name="Lapidus A."/>
            <person name="Glavina del Rio T."/>
            <person name="Dalin E."/>
            <person name="Tice H."/>
            <person name="Bruce D."/>
            <person name="Goodwin L."/>
            <person name="Pitluck S."/>
            <person name="Chertkov O."/>
            <person name="Brettin T."/>
            <person name="Detter J.C."/>
            <person name="Han C."/>
            <person name="Larimer F."/>
            <person name="Land M."/>
            <person name="Hauser L."/>
            <person name="Kyrpides N."/>
            <person name="Mikhailova N."/>
            <person name="Balakrishnan V."/>
            <person name="Glasner J."/>
            <person name="Perna N.T."/>
        </authorList>
    </citation>
    <scope>NUCLEOTIDE SEQUENCE [LARGE SCALE GENOMIC DNA]</scope>
    <source>
        <strain evidence="3">Ech703</strain>
    </source>
</reference>